<gene>
    <name evidence="7" type="ORF">ACRE_051780</name>
</gene>
<dbReference type="SUPFAM" id="SSF103473">
    <property type="entry name" value="MFS general substrate transporter"/>
    <property type="match status" value="1"/>
</dbReference>
<feature type="transmembrane region" description="Helical" evidence="5">
    <location>
        <begin position="334"/>
        <end position="353"/>
    </location>
</feature>
<keyword evidence="3 5" id="KW-1133">Transmembrane helix</keyword>
<feature type="transmembrane region" description="Helical" evidence="5">
    <location>
        <begin position="296"/>
        <end position="314"/>
    </location>
</feature>
<dbReference type="Gene3D" id="1.20.1250.20">
    <property type="entry name" value="MFS general substrate transporter like domains"/>
    <property type="match status" value="1"/>
</dbReference>
<feature type="domain" description="Major facilitator superfamily (MFS) profile" evidence="6">
    <location>
        <begin position="67"/>
        <end position="360"/>
    </location>
</feature>
<sequence>MATQTQTILQQPVIPAVVAMDPHPPLAADRDALGLRSLSGDDDTSATGGECDRIPEESASRLQKVVVVFQLSGVNFSLSAVNGLIIVGLPRIAEDLALPPSLTFWPASVSSLATSATLLLAGSVADALGPRAVDLTGCFLCGAFMLGCGLAKEGEQLVGMRAVTGVGQAMHLASSVALVTKIVARGRGRNVSFACLGLSQPLGFSFGLVLGGVLVDTIGWRAGFYIYGGLTVLLSAIGCVSLPKSEPLGSLRDLSHLIRRKVDWVGALLASSFMAFLSYFLAVISGDMYRIREPGSIVFLCLGVMSLPFFVAWVHRQVRRGRPALIPNSFWRNASFASICATISVTFAVLNSLELFASLL</sequence>
<evidence type="ECO:0000256" key="4">
    <source>
        <dbReference type="ARBA" id="ARBA00023136"/>
    </source>
</evidence>
<comment type="caution">
    <text evidence="7">The sequence shown here is derived from an EMBL/GenBank/DDBJ whole genome shotgun (WGS) entry which is preliminary data.</text>
</comment>
<feature type="transmembrane region" description="Helical" evidence="5">
    <location>
        <begin position="191"/>
        <end position="212"/>
    </location>
</feature>
<keyword evidence="2 5" id="KW-0812">Transmembrane</keyword>
<evidence type="ECO:0000259" key="6">
    <source>
        <dbReference type="PROSITE" id="PS50850"/>
    </source>
</evidence>
<dbReference type="PROSITE" id="PS50850">
    <property type="entry name" value="MFS"/>
    <property type="match status" value="1"/>
</dbReference>
<dbReference type="AlphaFoldDB" id="A0A086T3Z0"/>
<dbReference type="InterPro" id="IPR011701">
    <property type="entry name" value="MFS"/>
</dbReference>
<proteinExistence type="predicted"/>
<accession>A0A086T3Z0</accession>
<feature type="transmembrane region" description="Helical" evidence="5">
    <location>
        <begin position="104"/>
        <end position="125"/>
    </location>
</feature>
<comment type="subcellular location">
    <subcellularLocation>
        <location evidence="1">Membrane</location>
        <topology evidence="1">Multi-pass membrane protein</topology>
    </subcellularLocation>
</comment>
<dbReference type="HOGENOM" id="CLU_070111_0_0_1"/>
<evidence type="ECO:0000313" key="8">
    <source>
        <dbReference type="Proteomes" id="UP000029964"/>
    </source>
</evidence>
<dbReference type="GO" id="GO:0022857">
    <property type="term" value="F:transmembrane transporter activity"/>
    <property type="evidence" value="ECO:0007669"/>
    <property type="project" value="InterPro"/>
</dbReference>
<keyword evidence="8" id="KW-1185">Reference proteome</keyword>
<evidence type="ECO:0000256" key="1">
    <source>
        <dbReference type="ARBA" id="ARBA00004141"/>
    </source>
</evidence>
<evidence type="ECO:0000256" key="5">
    <source>
        <dbReference type="SAM" id="Phobius"/>
    </source>
</evidence>
<dbReference type="PANTHER" id="PTHR42718:SF27">
    <property type="entry name" value="TRANSPORTER, PUTATIVE-RELATED"/>
    <property type="match status" value="1"/>
</dbReference>
<dbReference type="GO" id="GO:0016020">
    <property type="term" value="C:membrane"/>
    <property type="evidence" value="ECO:0007669"/>
    <property type="project" value="UniProtKB-SubCell"/>
</dbReference>
<dbReference type="InterPro" id="IPR020846">
    <property type="entry name" value="MFS_dom"/>
</dbReference>
<feature type="transmembrane region" description="Helical" evidence="5">
    <location>
        <begin position="264"/>
        <end position="284"/>
    </location>
</feature>
<dbReference type="EMBL" id="JPKY01000055">
    <property type="protein sequence ID" value="KFH44072.1"/>
    <property type="molecule type" value="Genomic_DNA"/>
</dbReference>
<evidence type="ECO:0000256" key="3">
    <source>
        <dbReference type="ARBA" id="ARBA00022989"/>
    </source>
</evidence>
<evidence type="ECO:0000256" key="2">
    <source>
        <dbReference type="ARBA" id="ARBA00022692"/>
    </source>
</evidence>
<protein>
    <submittedName>
        <fullName evidence="7">Putative MFS-type transporter-like protein</fullName>
    </submittedName>
</protein>
<dbReference type="Pfam" id="PF07690">
    <property type="entry name" value="MFS_1"/>
    <property type="match status" value="1"/>
</dbReference>
<name>A0A086T3Z0_HAPC1</name>
<dbReference type="InterPro" id="IPR036259">
    <property type="entry name" value="MFS_trans_sf"/>
</dbReference>
<evidence type="ECO:0000313" key="7">
    <source>
        <dbReference type="EMBL" id="KFH44072.1"/>
    </source>
</evidence>
<feature type="transmembrane region" description="Helical" evidence="5">
    <location>
        <begin position="65"/>
        <end position="92"/>
    </location>
</feature>
<dbReference type="PANTHER" id="PTHR42718">
    <property type="entry name" value="MAJOR FACILITATOR SUPERFAMILY MULTIDRUG TRANSPORTER MFSC"/>
    <property type="match status" value="1"/>
</dbReference>
<organism evidence="7 8">
    <name type="scientific">Hapsidospora chrysogenum (strain ATCC 11550 / CBS 779.69 / DSM 880 / IAM 14645 / JCM 23072 / IMI 49137)</name>
    <name type="common">Acremonium chrysogenum</name>
    <dbReference type="NCBI Taxonomy" id="857340"/>
    <lineage>
        <taxon>Eukaryota</taxon>
        <taxon>Fungi</taxon>
        <taxon>Dikarya</taxon>
        <taxon>Ascomycota</taxon>
        <taxon>Pezizomycotina</taxon>
        <taxon>Sordariomycetes</taxon>
        <taxon>Hypocreomycetidae</taxon>
        <taxon>Hypocreales</taxon>
        <taxon>Bionectriaceae</taxon>
        <taxon>Hapsidospora</taxon>
    </lineage>
</organism>
<reference evidence="8" key="1">
    <citation type="journal article" date="2014" name="Genome Announc.">
        <title>Genome sequence and annotation of Acremonium chrysogenum, producer of the beta-lactam antibiotic cephalosporin C.</title>
        <authorList>
            <person name="Terfehr D."/>
            <person name="Dahlmann T.A."/>
            <person name="Specht T."/>
            <person name="Zadra I."/>
            <person name="Kuernsteiner H."/>
            <person name="Kueck U."/>
        </authorList>
    </citation>
    <scope>NUCLEOTIDE SEQUENCE [LARGE SCALE GENOMIC DNA]</scope>
    <source>
        <strain evidence="8">ATCC 11550 / CBS 779.69 / DSM 880 / IAM 14645 / JCM 23072 / IMI 49137</strain>
    </source>
</reference>
<feature type="transmembrane region" description="Helical" evidence="5">
    <location>
        <begin position="224"/>
        <end position="243"/>
    </location>
</feature>
<keyword evidence="4 5" id="KW-0472">Membrane</keyword>
<dbReference type="OrthoDB" id="2130629at2759"/>
<dbReference type="Proteomes" id="UP000029964">
    <property type="component" value="Unassembled WGS sequence"/>
</dbReference>